<feature type="region of interest" description="Disordered" evidence="1">
    <location>
        <begin position="1"/>
        <end position="45"/>
    </location>
</feature>
<evidence type="ECO:0000313" key="3">
    <source>
        <dbReference type="Proteomes" id="UP000235728"/>
    </source>
</evidence>
<proteinExistence type="predicted"/>
<dbReference type="Proteomes" id="UP000235728">
    <property type="component" value="Unassembled WGS sequence"/>
</dbReference>
<evidence type="ECO:0000256" key="1">
    <source>
        <dbReference type="SAM" id="MobiDB-lite"/>
    </source>
</evidence>
<name>A0A2N6NJ87_BEABA</name>
<protein>
    <submittedName>
        <fullName evidence="2">Uncharacterized protein</fullName>
    </submittedName>
</protein>
<comment type="caution">
    <text evidence="2">The sequence shown here is derived from an EMBL/GenBank/DDBJ whole genome shotgun (WGS) entry which is preliminary data.</text>
</comment>
<feature type="compositionally biased region" description="Basic residues" evidence="1">
    <location>
        <begin position="1"/>
        <end position="14"/>
    </location>
</feature>
<accession>A0A2N6NJ87</accession>
<reference evidence="2 3" key="1">
    <citation type="journal article" date="2016" name="Appl. Microbiol. Biotechnol.">
        <title>Characterization of T-DNA insertion mutants with decreased virulence in the entomopathogenic fungus Beauveria bassiana JEF-007.</title>
        <authorList>
            <person name="Kim S."/>
            <person name="Lee S.J."/>
            <person name="Nai Y.S."/>
            <person name="Yu J.S."/>
            <person name="Lee M.R."/>
            <person name="Yang Y.T."/>
            <person name="Kim J.S."/>
        </authorList>
    </citation>
    <scope>NUCLEOTIDE SEQUENCE [LARGE SCALE GENOMIC DNA]</scope>
    <source>
        <strain evidence="2 3">JEF-007</strain>
    </source>
</reference>
<dbReference type="AlphaFoldDB" id="A0A2N6NJ87"/>
<evidence type="ECO:0000313" key="2">
    <source>
        <dbReference type="EMBL" id="PMB67332.1"/>
    </source>
</evidence>
<organism evidence="2 3">
    <name type="scientific">Beauveria bassiana</name>
    <name type="common">White muscardine disease fungus</name>
    <name type="synonym">Tritirachium shiotae</name>
    <dbReference type="NCBI Taxonomy" id="176275"/>
    <lineage>
        <taxon>Eukaryota</taxon>
        <taxon>Fungi</taxon>
        <taxon>Dikarya</taxon>
        <taxon>Ascomycota</taxon>
        <taxon>Pezizomycotina</taxon>
        <taxon>Sordariomycetes</taxon>
        <taxon>Hypocreomycetidae</taxon>
        <taxon>Hypocreales</taxon>
        <taxon>Cordycipitaceae</taxon>
        <taxon>Beauveria</taxon>
    </lineage>
</organism>
<dbReference type="EMBL" id="MRVG01000007">
    <property type="protein sequence ID" value="PMB67332.1"/>
    <property type="molecule type" value="Genomic_DNA"/>
</dbReference>
<gene>
    <name evidence="2" type="ORF">BM221_006996</name>
</gene>
<sequence length="98" mass="10180">MEQQRLKSKLKNHGHGSNMTGGSAVRGSLSAMLPKPSVPGTQPAGTLARDATGWCKAKPPCRQANAAPSHYSSAPNRGRSVVRIEQALVSTLSSKTAG</sequence>